<organism evidence="2 3">
    <name type="scientific">Dokdonia ponticola</name>
    <dbReference type="NCBI Taxonomy" id="2041041"/>
    <lineage>
        <taxon>Bacteria</taxon>
        <taxon>Pseudomonadati</taxon>
        <taxon>Bacteroidota</taxon>
        <taxon>Flavobacteriia</taxon>
        <taxon>Flavobacteriales</taxon>
        <taxon>Flavobacteriaceae</taxon>
        <taxon>Dokdonia</taxon>
    </lineage>
</organism>
<dbReference type="Gene3D" id="3.40.50.300">
    <property type="entry name" value="P-loop containing nucleotide triphosphate hydrolases"/>
    <property type="match status" value="1"/>
</dbReference>
<dbReference type="PROSITE" id="PS50837">
    <property type="entry name" value="NACHT"/>
    <property type="match status" value="1"/>
</dbReference>
<keyword evidence="3" id="KW-1185">Reference proteome</keyword>
<dbReference type="RefSeq" id="WP_379978302.1">
    <property type="nucleotide sequence ID" value="NZ_JBHSFV010000004.1"/>
</dbReference>
<dbReference type="SUPFAM" id="SSF52540">
    <property type="entry name" value="P-loop containing nucleoside triphosphate hydrolases"/>
    <property type="match status" value="1"/>
</dbReference>
<dbReference type="Pfam" id="PF05729">
    <property type="entry name" value="NACHT"/>
    <property type="match status" value="1"/>
</dbReference>
<sequence length="893" mass="104421">MNKKSSEKDKTPKWLIFEKEVAKLFELFGYDEVIHNTKIEAGQCDVVAKSKKRNKSNILAECKYHEKPKNKVTIIEVQNFVNKVGNYRMTGEIDQGYLVTNTGFTADARAAINEQAKNYVFLLTYDELIQNLLDVNIYLKGFIEDYDKHGEGDRFIDLKLINTTSLDQTLLDSLPGDIITTKKAELSYLVVPKSYLNEKDNLPFLHFNVDNPNTPILDPVVFVKTMKGYFFSEKEANKKHTDKLINCLLDVVRIVSKDSNDEILHSLFELIPKEKLNMISWSPEPIIKSLLDIWQNYGGDSRLSLYRKSSARKHLKREILAKYKLKSNSIKLDKIKIPSLVSTFWGYIFEGLGIEIGKMESLIQKKETTWTKEDELKNVLTHLERNPDEIKELRFLTEEIALTGLKRHINYSSSQVLVLVGDYGAGKTTMIRRLMRILAEEKLNNNDDPTFRIPLYITLKDYNKAPDIQSLIRLFLQNNVEVNSLSSRTFKKLNEEGRFVLLLDAFDEMLTRVTKADRRRCFNEISELVNQNSKVILTGRPSYFNDYKELKDNLKIMRRIDPRIKKGFITNYEINCLQLLDEEQVELLLKKTSPKDFENIFNLIVSKPNLMDLARRPVITAMMADSGEELKKLKKQEVTVRDIYEIYTNKWVRREEDKGAFRILIHAHHKSTFVRYLAMQMYISGVMSIHYTQLDESVSDYFKLKTFEEMDHFSHDIRTCSFLSRTDDGHYFFIHKSFMEYFVACEFEQMEKSPFCGKFDNSLSNEIIDLLDFNKLPTKLAKLYKAKEDFESCLNLTRIQKTKIVKKQIYEFAAVFRNIEKALEVVLSNYNSIFQMKPNAYLVVFEVFVYSINESYNTSTIQDFPSRRKMIKEIFTSLDRLDFDFDWVSEGEF</sequence>
<dbReference type="InterPro" id="IPR027417">
    <property type="entry name" value="P-loop_NTPase"/>
</dbReference>
<dbReference type="InterPro" id="IPR011856">
    <property type="entry name" value="tRNA_endonuc-like_dom_sf"/>
</dbReference>
<dbReference type="InterPro" id="IPR007560">
    <property type="entry name" value="Restrct_endonuc_IV_Mrr"/>
</dbReference>
<evidence type="ECO:0000313" key="3">
    <source>
        <dbReference type="Proteomes" id="UP001596043"/>
    </source>
</evidence>
<protein>
    <submittedName>
        <fullName evidence="2">NACHT domain-containing protein</fullName>
    </submittedName>
</protein>
<dbReference type="InterPro" id="IPR011335">
    <property type="entry name" value="Restrct_endonuc-II-like"/>
</dbReference>
<accession>A0ABV9HW86</accession>
<name>A0ABV9HW86_9FLAO</name>
<comment type="caution">
    <text evidence="2">The sequence shown here is derived from an EMBL/GenBank/DDBJ whole genome shotgun (WGS) entry which is preliminary data.</text>
</comment>
<proteinExistence type="predicted"/>
<evidence type="ECO:0000313" key="2">
    <source>
        <dbReference type="EMBL" id="MFC4634078.1"/>
    </source>
</evidence>
<dbReference type="SUPFAM" id="SSF52980">
    <property type="entry name" value="Restriction endonuclease-like"/>
    <property type="match status" value="1"/>
</dbReference>
<evidence type="ECO:0000259" key="1">
    <source>
        <dbReference type="PROSITE" id="PS50837"/>
    </source>
</evidence>
<dbReference type="InterPro" id="IPR007111">
    <property type="entry name" value="NACHT_NTPase"/>
</dbReference>
<dbReference type="Proteomes" id="UP001596043">
    <property type="component" value="Unassembled WGS sequence"/>
</dbReference>
<dbReference type="Pfam" id="PF04471">
    <property type="entry name" value="Mrr_cat"/>
    <property type="match status" value="1"/>
</dbReference>
<reference evidence="3" key="1">
    <citation type="journal article" date="2019" name="Int. J. Syst. Evol. Microbiol.">
        <title>The Global Catalogue of Microorganisms (GCM) 10K type strain sequencing project: providing services to taxonomists for standard genome sequencing and annotation.</title>
        <authorList>
            <consortium name="The Broad Institute Genomics Platform"/>
            <consortium name="The Broad Institute Genome Sequencing Center for Infectious Disease"/>
            <person name="Wu L."/>
            <person name="Ma J."/>
        </authorList>
    </citation>
    <scope>NUCLEOTIDE SEQUENCE [LARGE SCALE GENOMIC DNA]</scope>
    <source>
        <strain evidence="3">YJ-61-S</strain>
    </source>
</reference>
<dbReference type="Gene3D" id="3.40.1350.10">
    <property type="match status" value="1"/>
</dbReference>
<gene>
    <name evidence="2" type="ORF">ACFO3O_09175</name>
</gene>
<feature type="domain" description="NACHT" evidence="1">
    <location>
        <begin position="415"/>
        <end position="542"/>
    </location>
</feature>
<dbReference type="EMBL" id="JBHSFV010000004">
    <property type="protein sequence ID" value="MFC4634078.1"/>
    <property type="molecule type" value="Genomic_DNA"/>
</dbReference>